<feature type="domain" description="GFO/IDH/MocA-like oxidoreductase" evidence="3">
    <location>
        <begin position="156"/>
        <end position="301"/>
    </location>
</feature>
<proteinExistence type="predicted"/>
<dbReference type="EMBL" id="JBGUBD010000009">
    <property type="protein sequence ID" value="MFA9479555.1"/>
    <property type="molecule type" value="Genomic_DNA"/>
</dbReference>
<dbReference type="PANTHER" id="PTHR43818">
    <property type="entry name" value="BCDNA.GH03377"/>
    <property type="match status" value="1"/>
</dbReference>
<dbReference type="Gene3D" id="3.30.360.10">
    <property type="entry name" value="Dihydrodipicolinate Reductase, domain 2"/>
    <property type="match status" value="1"/>
</dbReference>
<name>A0ABV4U7I8_9BACT</name>
<feature type="region of interest" description="Disordered" evidence="1">
    <location>
        <begin position="390"/>
        <end position="414"/>
    </location>
</feature>
<evidence type="ECO:0000313" key="5">
    <source>
        <dbReference type="Proteomes" id="UP001575105"/>
    </source>
</evidence>
<dbReference type="InterPro" id="IPR055170">
    <property type="entry name" value="GFO_IDH_MocA-like_dom"/>
</dbReference>
<evidence type="ECO:0000313" key="4">
    <source>
        <dbReference type="EMBL" id="MFA9479555.1"/>
    </source>
</evidence>
<dbReference type="InterPro" id="IPR036291">
    <property type="entry name" value="NAD(P)-bd_dom_sf"/>
</dbReference>
<keyword evidence="5" id="KW-1185">Reference proteome</keyword>
<comment type="caution">
    <text evidence="4">The sequence shown here is derived from an EMBL/GenBank/DDBJ whole genome shotgun (WGS) entry which is preliminary data.</text>
</comment>
<dbReference type="PANTHER" id="PTHR43818:SF1">
    <property type="entry name" value="GLYCOSYL HYDROLASE FAMILY 109 PROTEIN"/>
    <property type="match status" value="1"/>
</dbReference>
<feature type="domain" description="Gfo/Idh/MocA-like oxidoreductase N-terminal" evidence="2">
    <location>
        <begin position="23"/>
        <end position="143"/>
    </location>
</feature>
<sequence length="414" mass="45215">MKATLIAHTTPRSLEDMPAVEPIRLGAIGLGHRGASVLRLATGCEEYQLEAVCDQRQNLIDRAKQWATDDFGLNVRGYTNAAEMIANESLDAVLVTIPPHEQIPVCCAAMEAGLDVMAEVPVAYSFEHCWQVVLTAERTGRLFLLLEQVRFSGIARTWRDIVAKGVIGQPVFAEGEYFGEKTDPWFTNPQGLHYTPAQAAGASDASLAWRGQVPPITYLPHELSPLLYIMDDRVTRVTGMSTTTPSHRYDNLPLPDVQAALMQTQKDAVMRMATCWTSPSVPRGPMVTHWWHIKGTEGVLEAPRSPGDKSKLWVGGWHTREPVELDLGTQNLRGPAAAASTGHGGLDYYPLAQFADALRRDVAPELDVYRAVETAAPAIAAAMSIAQGNQPIDVPDFRPGPHRRAGEPPANFAD</sequence>
<dbReference type="InterPro" id="IPR050463">
    <property type="entry name" value="Gfo/Idh/MocA_oxidrdct_glycsds"/>
</dbReference>
<dbReference type="RefSeq" id="WP_425346474.1">
    <property type="nucleotide sequence ID" value="NZ_JBGUBD010000009.1"/>
</dbReference>
<evidence type="ECO:0000259" key="2">
    <source>
        <dbReference type="Pfam" id="PF01408"/>
    </source>
</evidence>
<dbReference type="Pfam" id="PF22725">
    <property type="entry name" value="GFO_IDH_MocA_C3"/>
    <property type="match status" value="1"/>
</dbReference>
<evidence type="ECO:0000256" key="1">
    <source>
        <dbReference type="SAM" id="MobiDB-lite"/>
    </source>
</evidence>
<accession>A0ABV4U7I8</accession>
<evidence type="ECO:0000259" key="3">
    <source>
        <dbReference type="Pfam" id="PF22725"/>
    </source>
</evidence>
<organism evidence="4 5">
    <name type="scientific">Natronomicrosphaera hydrolytica</name>
    <dbReference type="NCBI Taxonomy" id="3242702"/>
    <lineage>
        <taxon>Bacteria</taxon>
        <taxon>Pseudomonadati</taxon>
        <taxon>Planctomycetota</taxon>
        <taxon>Phycisphaerae</taxon>
        <taxon>Phycisphaerales</taxon>
        <taxon>Phycisphaeraceae</taxon>
        <taxon>Natronomicrosphaera</taxon>
    </lineage>
</organism>
<dbReference type="SUPFAM" id="SSF51735">
    <property type="entry name" value="NAD(P)-binding Rossmann-fold domains"/>
    <property type="match status" value="1"/>
</dbReference>
<dbReference type="Proteomes" id="UP001575105">
    <property type="component" value="Unassembled WGS sequence"/>
</dbReference>
<dbReference type="Pfam" id="PF01408">
    <property type="entry name" value="GFO_IDH_MocA"/>
    <property type="match status" value="1"/>
</dbReference>
<reference evidence="4 5" key="1">
    <citation type="submission" date="2024-08" db="EMBL/GenBank/DDBJ databases">
        <title>Whole-genome sequencing of halo(alkali)philic microorganisms from hypersaline lakes.</title>
        <authorList>
            <person name="Sorokin D.Y."/>
            <person name="Merkel A.Y."/>
            <person name="Messina E."/>
            <person name="Yakimov M."/>
        </authorList>
    </citation>
    <scope>NUCLEOTIDE SEQUENCE [LARGE SCALE GENOMIC DNA]</scope>
    <source>
        <strain evidence="4 5">AB-hyl4</strain>
    </source>
</reference>
<gene>
    <name evidence="4" type="ORF">ACERK3_14795</name>
</gene>
<dbReference type="InterPro" id="IPR000683">
    <property type="entry name" value="Gfo/Idh/MocA-like_OxRdtase_N"/>
</dbReference>
<protein>
    <submittedName>
        <fullName evidence="4">Gfo/Idh/MocA family protein</fullName>
    </submittedName>
</protein>
<dbReference type="SUPFAM" id="SSF55347">
    <property type="entry name" value="Glyceraldehyde-3-phosphate dehydrogenase-like, C-terminal domain"/>
    <property type="match status" value="1"/>
</dbReference>
<dbReference type="Gene3D" id="3.40.50.720">
    <property type="entry name" value="NAD(P)-binding Rossmann-like Domain"/>
    <property type="match status" value="1"/>
</dbReference>